<evidence type="ECO:0000313" key="2">
    <source>
        <dbReference type="EMBL" id="KAK1725040.1"/>
    </source>
</evidence>
<dbReference type="Proteomes" id="UP001244207">
    <property type="component" value="Unassembled WGS sequence"/>
</dbReference>
<dbReference type="EMBL" id="JAHMHS010000045">
    <property type="protein sequence ID" value="KAK1725040.1"/>
    <property type="molecule type" value="Genomic_DNA"/>
</dbReference>
<gene>
    <name evidence="2" type="ORF">BDZ83DRAFT_316553</name>
</gene>
<feature type="transmembrane region" description="Helical" evidence="1">
    <location>
        <begin position="6"/>
        <end position="31"/>
    </location>
</feature>
<organism evidence="2 3">
    <name type="scientific">Glomerella acutata</name>
    <name type="common">Colletotrichum acutatum</name>
    <dbReference type="NCBI Taxonomy" id="27357"/>
    <lineage>
        <taxon>Eukaryota</taxon>
        <taxon>Fungi</taxon>
        <taxon>Dikarya</taxon>
        <taxon>Ascomycota</taxon>
        <taxon>Pezizomycotina</taxon>
        <taxon>Sordariomycetes</taxon>
        <taxon>Hypocreomycetidae</taxon>
        <taxon>Glomerellales</taxon>
        <taxon>Glomerellaceae</taxon>
        <taxon>Colletotrichum</taxon>
        <taxon>Colletotrichum acutatum species complex</taxon>
    </lineage>
</organism>
<name>A0AAD8XIU5_GLOAC</name>
<evidence type="ECO:0000256" key="1">
    <source>
        <dbReference type="SAM" id="Phobius"/>
    </source>
</evidence>
<keyword evidence="3" id="KW-1185">Reference proteome</keyword>
<evidence type="ECO:0000313" key="3">
    <source>
        <dbReference type="Proteomes" id="UP001244207"/>
    </source>
</evidence>
<sequence length="124" mass="13897">MVVRSPLWIWHLGVAPCRHFTALSLVFLFLFPLSKTSASRRGGWSRPITHTHTRTNKHTTTTTTTTACLSPQISDAGAFQYDVSVCLLFCRNLHIFSEHYFSDHPSLGGPFFLCAQLGPLTIFT</sequence>
<reference evidence="2" key="1">
    <citation type="submission" date="2021-12" db="EMBL/GenBank/DDBJ databases">
        <title>Comparative genomics, transcriptomics and evolutionary studies reveal genomic signatures of adaptation to plant cell wall in hemibiotrophic fungi.</title>
        <authorList>
            <consortium name="DOE Joint Genome Institute"/>
            <person name="Baroncelli R."/>
            <person name="Diaz J.F."/>
            <person name="Benocci T."/>
            <person name="Peng M."/>
            <person name="Battaglia E."/>
            <person name="Haridas S."/>
            <person name="Andreopoulos W."/>
            <person name="Labutti K."/>
            <person name="Pangilinan J."/>
            <person name="Floch G.L."/>
            <person name="Makela M.R."/>
            <person name="Henrissat B."/>
            <person name="Grigoriev I.V."/>
            <person name="Crouch J.A."/>
            <person name="De Vries R.P."/>
            <person name="Sukno S.A."/>
            <person name="Thon M.R."/>
        </authorList>
    </citation>
    <scope>NUCLEOTIDE SEQUENCE</scope>
    <source>
        <strain evidence="2">CBS 112980</strain>
    </source>
</reference>
<proteinExistence type="predicted"/>
<dbReference type="RefSeq" id="XP_060365095.1">
    <property type="nucleotide sequence ID" value="XM_060502339.1"/>
</dbReference>
<comment type="caution">
    <text evidence="2">The sequence shown here is derived from an EMBL/GenBank/DDBJ whole genome shotgun (WGS) entry which is preliminary data.</text>
</comment>
<keyword evidence="1" id="KW-0812">Transmembrane</keyword>
<keyword evidence="1" id="KW-1133">Transmembrane helix</keyword>
<keyword evidence="1" id="KW-0472">Membrane</keyword>
<protein>
    <submittedName>
        <fullName evidence="2">Uncharacterized protein</fullName>
    </submittedName>
</protein>
<accession>A0AAD8XIU5</accession>
<dbReference type="AlphaFoldDB" id="A0AAD8XIU5"/>
<dbReference type="GeneID" id="85386238"/>